<dbReference type="InterPro" id="IPR018562">
    <property type="entry name" value="ARS-binding_2"/>
</dbReference>
<sequence length="763" mass="84418">MYQQRQHGGAGADQHFDGVAAGHFASPVYGIDPTLQNSQHSQHLLQPTSNPTPPRHSPHRRVLSNEKLMQPPNTSSPRNSPGPDYKPRDRTLPSRNVTAETITEAFVDFILYCNPNFPLDVDTSTLKTNFQNPPKSDSKDFETFRLFELIKKLEAKDIKTWGQLALNLGVEAPDIAKGQSAQKVQQYSVRLKRWMRATHIDAFFEYLMGKQHPYFNEIPHPNDPYPANGRDGVVAEEDLAIRALDPSFRPKRGRRRNSETEQDDATDSDQPNKQPRLNDNTSSFSALPTSAVPMSAPSDHFNDPWAVASVVTPQSFAPWSGRPPASAVSATSNLRWQVSQNQNPSTPHPMSAVPSSMSAHIDAAFDGEPKSAVTPSSRRRRRHGPAVSSAWPSNNTPGAKPRGRPPANRNVQDGPFSTFPADPANDKSKCQAQDPKSAAERSTPQTALPSYTMPERRPGRLSLQVPPHQGGPVRLATPPALQINGEQQDLESRSDSEDPSRASMMMVPTVQGSQVGIRIVPDNAPPSFCFESLKRVVASDLLRATMLGRRQRLTGDEAKRLADAVLDRLAVPRTASGSPLDDLARLTAASWLGVGDQFGVPLGPSAGHGKRIQVTRFRTDAGGYEEITYDEDEEDVRELYDLSWHVSQGGCMGTFEMKGLSLGTGTMYEPEDTHDMVIRKANEATRKLKSSDLRNVDTEDWLEKNMFDVARSVVQQESSSSRNEEYVEWKAKFRALEFSSKVAAGEVQRMRQRLLEKVIDALL</sequence>
<evidence type="ECO:0000256" key="1">
    <source>
        <dbReference type="SAM" id="MobiDB-lite"/>
    </source>
</evidence>
<keyword evidence="3" id="KW-1185">Reference proteome</keyword>
<feature type="region of interest" description="Disordered" evidence="1">
    <location>
        <begin position="367"/>
        <end position="477"/>
    </location>
</feature>
<dbReference type="EMBL" id="KB446536">
    <property type="protein sequence ID" value="EME47996.1"/>
    <property type="molecule type" value="Genomic_DNA"/>
</dbReference>
<dbReference type="OrthoDB" id="2104370at2759"/>
<dbReference type="OMA" id="GHPHPYY"/>
<dbReference type="PANTHER" id="PTHR42048">
    <property type="entry name" value="ARS-BINDING PROTEIN 2"/>
    <property type="match status" value="1"/>
</dbReference>
<reference evidence="2 3" key="2">
    <citation type="journal article" date="2012" name="PLoS Pathog.">
        <title>Diverse lifestyles and strategies of plant pathogenesis encoded in the genomes of eighteen Dothideomycetes fungi.</title>
        <authorList>
            <person name="Ohm R.A."/>
            <person name="Feau N."/>
            <person name="Henrissat B."/>
            <person name="Schoch C.L."/>
            <person name="Horwitz B.A."/>
            <person name="Barry K.W."/>
            <person name="Condon B.J."/>
            <person name="Copeland A.C."/>
            <person name="Dhillon B."/>
            <person name="Glaser F."/>
            <person name="Hesse C.N."/>
            <person name="Kosti I."/>
            <person name="LaButti K."/>
            <person name="Lindquist E.A."/>
            <person name="Lucas S."/>
            <person name="Salamov A.A."/>
            <person name="Bradshaw R.E."/>
            <person name="Ciuffetti L."/>
            <person name="Hamelin R.C."/>
            <person name="Kema G.H.J."/>
            <person name="Lawrence C."/>
            <person name="Scott J.A."/>
            <person name="Spatafora J.W."/>
            <person name="Turgeon B.G."/>
            <person name="de Wit P.J.G.M."/>
            <person name="Zhong S."/>
            <person name="Goodwin S.B."/>
            <person name="Grigoriev I.V."/>
        </authorList>
    </citation>
    <scope>NUCLEOTIDE SEQUENCE [LARGE SCALE GENOMIC DNA]</scope>
    <source>
        <strain evidence="3">NZE10 / CBS 128990</strain>
    </source>
</reference>
<evidence type="ECO:0008006" key="4">
    <source>
        <dbReference type="Google" id="ProtNLM"/>
    </source>
</evidence>
<protein>
    <recommendedName>
        <fullName evidence="4">ARS binding protein 2</fullName>
    </recommendedName>
</protein>
<feature type="region of interest" description="Disordered" evidence="1">
    <location>
        <begin position="244"/>
        <end position="291"/>
    </location>
</feature>
<dbReference type="AlphaFoldDB" id="N1PWT2"/>
<accession>N1PWT2</accession>
<feature type="compositionally biased region" description="Polar residues" evidence="1">
    <location>
        <begin position="268"/>
        <end position="288"/>
    </location>
</feature>
<dbReference type="STRING" id="675120.N1PWT2"/>
<proteinExistence type="predicted"/>
<gene>
    <name evidence="2" type="ORF">DOTSEDRAFT_69811</name>
</gene>
<dbReference type="GO" id="GO:0003688">
    <property type="term" value="F:DNA replication origin binding"/>
    <property type="evidence" value="ECO:0007669"/>
    <property type="project" value="TreeGrafter"/>
</dbReference>
<dbReference type="PANTHER" id="PTHR42048:SF1">
    <property type="entry name" value="ARS-BINDING PROTEIN 2"/>
    <property type="match status" value="1"/>
</dbReference>
<reference evidence="3" key="1">
    <citation type="journal article" date="2012" name="PLoS Genet.">
        <title>The genomes of the fungal plant pathogens Cladosporium fulvum and Dothistroma septosporum reveal adaptation to different hosts and lifestyles but also signatures of common ancestry.</title>
        <authorList>
            <person name="de Wit P.J.G.M."/>
            <person name="van der Burgt A."/>
            <person name="Oekmen B."/>
            <person name="Stergiopoulos I."/>
            <person name="Abd-Elsalam K.A."/>
            <person name="Aerts A.L."/>
            <person name="Bahkali A.H."/>
            <person name="Beenen H.G."/>
            <person name="Chettri P."/>
            <person name="Cox M.P."/>
            <person name="Datema E."/>
            <person name="de Vries R.P."/>
            <person name="Dhillon B."/>
            <person name="Ganley A.R."/>
            <person name="Griffiths S.A."/>
            <person name="Guo Y."/>
            <person name="Hamelin R.C."/>
            <person name="Henrissat B."/>
            <person name="Kabir M.S."/>
            <person name="Jashni M.K."/>
            <person name="Kema G."/>
            <person name="Klaubauf S."/>
            <person name="Lapidus A."/>
            <person name="Levasseur A."/>
            <person name="Lindquist E."/>
            <person name="Mehrabi R."/>
            <person name="Ohm R.A."/>
            <person name="Owen T.J."/>
            <person name="Salamov A."/>
            <person name="Schwelm A."/>
            <person name="Schijlen E."/>
            <person name="Sun H."/>
            <person name="van den Burg H.A."/>
            <person name="van Ham R.C.H.J."/>
            <person name="Zhang S."/>
            <person name="Goodwin S.B."/>
            <person name="Grigoriev I.V."/>
            <person name="Collemare J."/>
            <person name="Bradshaw R.E."/>
        </authorList>
    </citation>
    <scope>NUCLEOTIDE SEQUENCE [LARGE SCALE GENOMIC DNA]</scope>
    <source>
        <strain evidence="3">NZE10 / CBS 128990</strain>
    </source>
</reference>
<dbReference type="eggNOG" id="ENOG502QV85">
    <property type="taxonomic scope" value="Eukaryota"/>
</dbReference>
<organism evidence="2 3">
    <name type="scientific">Dothistroma septosporum (strain NZE10 / CBS 128990)</name>
    <name type="common">Red band needle blight fungus</name>
    <name type="synonym">Mycosphaerella pini</name>
    <dbReference type="NCBI Taxonomy" id="675120"/>
    <lineage>
        <taxon>Eukaryota</taxon>
        <taxon>Fungi</taxon>
        <taxon>Dikarya</taxon>
        <taxon>Ascomycota</taxon>
        <taxon>Pezizomycotina</taxon>
        <taxon>Dothideomycetes</taxon>
        <taxon>Dothideomycetidae</taxon>
        <taxon>Mycosphaerellales</taxon>
        <taxon>Mycosphaerellaceae</taxon>
        <taxon>Dothistroma</taxon>
    </lineage>
</organism>
<evidence type="ECO:0000313" key="2">
    <source>
        <dbReference type="EMBL" id="EME47996.1"/>
    </source>
</evidence>
<feature type="compositionally biased region" description="Low complexity" evidence="1">
    <location>
        <begin position="35"/>
        <end position="46"/>
    </location>
</feature>
<name>N1PWT2_DOTSN</name>
<feature type="compositionally biased region" description="Polar residues" evidence="1">
    <location>
        <begin position="440"/>
        <end position="449"/>
    </location>
</feature>
<feature type="region of interest" description="Disordered" evidence="1">
    <location>
        <begin position="30"/>
        <end position="96"/>
    </location>
</feature>
<evidence type="ECO:0000313" key="3">
    <source>
        <dbReference type="Proteomes" id="UP000016933"/>
    </source>
</evidence>
<dbReference type="HOGENOM" id="CLU_009887_0_0_1"/>
<dbReference type="Proteomes" id="UP000016933">
    <property type="component" value="Unassembled WGS sequence"/>
</dbReference>
<dbReference type="Pfam" id="PF09441">
    <property type="entry name" value="Abp2"/>
    <property type="match status" value="1"/>
</dbReference>